<reference evidence="1" key="1">
    <citation type="submission" date="2022-06" db="EMBL/GenBank/DDBJ databases">
        <title>Genome sequence of Phormidium yuhuli AB48 isolated from an industrial photobioreactor environment.</title>
        <authorList>
            <person name="Qiu Y."/>
            <person name="Noonan A.J.C."/>
            <person name="Dofher K."/>
            <person name="Koch M."/>
            <person name="Kieft B."/>
            <person name="Lin X."/>
            <person name="Ziels R.M."/>
            <person name="Hallam S.J."/>
        </authorList>
    </citation>
    <scope>NUCLEOTIDE SEQUENCE</scope>
    <source>
        <strain evidence="1">AB48</strain>
    </source>
</reference>
<accession>A0ABY5ATE3</accession>
<keyword evidence="2" id="KW-1185">Reference proteome</keyword>
<name>A0ABY5ATE3_9CYAN</name>
<dbReference type="EMBL" id="CP098611">
    <property type="protein sequence ID" value="USR92490.1"/>
    <property type="molecule type" value="Genomic_DNA"/>
</dbReference>
<protein>
    <submittedName>
        <fullName evidence="1">Uncharacterized protein</fullName>
    </submittedName>
</protein>
<sequence length="68" mass="7868">MTATQVQHRGSNVQEIANRIFESHRITRADQSIFMRSLLSKSSLSHEEETIINKVFEELKRGVLRVVD</sequence>
<evidence type="ECO:0000313" key="1">
    <source>
        <dbReference type="EMBL" id="USR92490.1"/>
    </source>
</evidence>
<gene>
    <name evidence="1" type="ORF">NEA10_07170</name>
</gene>
<organism evidence="1 2">
    <name type="scientific">Phormidium yuhuli AB48</name>
    <dbReference type="NCBI Taxonomy" id="2940671"/>
    <lineage>
        <taxon>Bacteria</taxon>
        <taxon>Bacillati</taxon>
        <taxon>Cyanobacteriota</taxon>
        <taxon>Cyanophyceae</taxon>
        <taxon>Oscillatoriophycideae</taxon>
        <taxon>Oscillatoriales</taxon>
        <taxon>Oscillatoriaceae</taxon>
        <taxon>Phormidium</taxon>
        <taxon>Phormidium yuhuli</taxon>
    </lineage>
</organism>
<proteinExistence type="predicted"/>
<dbReference type="RefSeq" id="WP_252664645.1">
    <property type="nucleotide sequence ID" value="NZ_CP098611.1"/>
</dbReference>
<dbReference type="Proteomes" id="UP001056708">
    <property type="component" value="Chromosome"/>
</dbReference>
<evidence type="ECO:0000313" key="2">
    <source>
        <dbReference type="Proteomes" id="UP001056708"/>
    </source>
</evidence>